<gene>
    <name evidence="2" type="ORF">F9L08_03120</name>
</gene>
<comment type="caution">
    <text evidence="2">The sequence shown here is derived from an EMBL/GenBank/DDBJ whole genome shotgun (WGS) entry which is preliminary data.</text>
</comment>
<sequence length="94" mass="10721">MVEKIGPVAIDWDDPCARAKALRQAYFDRLAGGTAQRVRFRHGDNEQEVQTSVLQGNLAMLRQEMQRAEDECRQLNGLPPLNRRFAIIGGSRRR</sequence>
<accession>A0A6L3YWA5</accession>
<dbReference type="EMBL" id="WBVX01000002">
    <property type="protein sequence ID" value="KAB2689664.1"/>
    <property type="molecule type" value="Genomic_DNA"/>
</dbReference>
<organism evidence="2 3">
    <name type="scientific">Brucella tritici</name>
    <dbReference type="NCBI Taxonomy" id="94626"/>
    <lineage>
        <taxon>Bacteria</taxon>
        <taxon>Pseudomonadati</taxon>
        <taxon>Pseudomonadota</taxon>
        <taxon>Alphaproteobacteria</taxon>
        <taxon>Hyphomicrobiales</taxon>
        <taxon>Brucellaceae</taxon>
        <taxon>Brucella/Ochrobactrum group</taxon>
        <taxon>Brucella</taxon>
    </lineage>
</organism>
<evidence type="ECO:0000313" key="3">
    <source>
        <dbReference type="Proteomes" id="UP000481643"/>
    </source>
</evidence>
<dbReference type="RefSeq" id="WP_151651043.1">
    <property type="nucleotide sequence ID" value="NZ_WBVX01000002.1"/>
</dbReference>
<feature type="coiled-coil region" evidence="1">
    <location>
        <begin position="51"/>
        <end position="78"/>
    </location>
</feature>
<evidence type="ECO:0000313" key="2">
    <source>
        <dbReference type="EMBL" id="KAB2689664.1"/>
    </source>
</evidence>
<protein>
    <submittedName>
        <fullName evidence="2">Uncharacterized protein</fullName>
    </submittedName>
</protein>
<evidence type="ECO:0000256" key="1">
    <source>
        <dbReference type="SAM" id="Coils"/>
    </source>
</evidence>
<reference evidence="2 3" key="1">
    <citation type="submission" date="2019-09" db="EMBL/GenBank/DDBJ databases">
        <title>Taxonomic organization of the family Brucellaceae based on a phylogenomic approach.</title>
        <authorList>
            <person name="Leclercq S."/>
            <person name="Cloeckaert A."/>
            <person name="Zygmunt M.S."/>
        </authorList>
    </citation>
    <scope>NUCLEOTIDE SEQUENCE [LARGE SCALE GENOMIC DNA]</scope>
    <source>
        <strain evidence="2 3">WS1830</strain>
    </source>
</reference>
<name>A0A6L3YWA5_9HYPH</name>
<dbReference type="Proteomes" id="UP000481643">
    <property type="component" value="Unassembled WGS sequence"/>
</dbReference>
<dbReference type="AlphaFoldDB" id="A0A6L3YWA5"/>
<proteinExistence type="predicted"/>
<keyword evidence="1" id="KW-0175">Coiled coil</keyword>